<dbReference type="GO" id="GO:0070916">
    <property type="term" value="C:inositol phosphoceramide synthase complex"/>
    <property type="evidence" value="ECO:0007669"/>
    <property type="project" value="TreeGrafter"/>
</dbReference>
<evidence type="ECO:0000256" key="2">
    <source>
        <dbReference type="SAM" id="Phobius"/>
    </source>
</evidence>
<evidence type="ECO:0000256" key="1">
    <source>
        <dbReference type="SAM" id="MobiDB-lite"/>
    </source>
</evidence>
<sequence>MLRPEWRLWPLSSFFGLLDLKTGVTVALLFALLNKVAGVYGLIAVLTGAGGSFAQLSLYIYSVLALVALAWGLRVVQDEDPKKTLYFAHLFFADHIFSTSWTIFFAIVWWLWTPHDGRRQANSAAQQAMMDHGNSSAPHLTAEERKEAAMAIWNQEKGLAATVIIFSWMFKIYFALLIYSYATHLRKGSYRSLPLSRSSYAASNVAAHNAYDALADEEDEEIEDFYRVPLRTPPASGHRRGNSSNNNASSITSFADFVSAPGRVPRKKGFGSVSLPKGGIEEEDVLFDEDETYAASSSSRAHSKLGTDSSTTAASDEERTVGGHGSDSGKGKVGRYA</sequence>
<dbReference type="GO" id="GO:0070917">
    <property type="term" value="F:inositol phosphoceramide synthase regulator activity"/>
    <property type="evidence" value="ECO:0007669"/>
    <property type="project" value="InterPro"/>
</dbReference>
<proteinExistence type="predicted"/>
<evidence type="ECO:0000313" key="3">
    <source>
        <dbReference type="EMBL" id="KIM44549.1"/>
    </source>
</evidence>
<feature type="transmembrane region" description="Helical" evidence="2">
    <location>
        <begin position="85"/>
        <end position="112"/>
    </location>
</feature>
<evidence type="ECO:0000313" key="4">
    <source>
        <dbReference type="Proteomes" id="UP000053424"/>
    </source>
</evidence>
<dbReference type="GO" id="GO:0006673">
    <property type="term" value="P:inositol phosphoceramide metabolic process"/>
    <property type="evidence" value="ECO:0007669"/>
    <property type="project" value="InterPro"/>
</dbReference>
<keyword evidence="2" id="KW-0812">Transmembrane</keyword>
<dbReference type="InterPro" id="IPR013862">
    <property type="entry name" value="Kei1"/>
</dbReference>
<dbReference type="AlphaFoldDB" id="A0A0C3CKA3"/>
<organism evidence="3 4">
    <name type="scientific">Hebeloma cylindrosporum</name>
    <dbReference type="NCBI Taxonomy" id="76867"/>
    <lineage>
        <taxon>Eukaryota</taxon>
        <taxon>Fungi</taxon>
        <taxon>Dikarya</taxon>
        <taxon>Basidiomycota</taxon>
        <taxon>Agaricomycotina</taxon>
        <taxon>Agaricomycetes</taxon>
        <taxon>Agaricomycetidae</taxon>
        <taxon>Agaricales</taxon>
        <taxon>Agaricineae</taxon>
        <taxon>Hymenogastraceae</taxon>
        <taxon>Hebeloma</taxon>
    </lineage>
</organism>
<reference evidence="3 4" key="1">
    <citation type="submission" date="2014-04" db="EMBL/GenBank/DDBJ databases">
        <authorList>
            <consortium name="DOE Joint Genome Institute"/>
            <person name="Kuo A."/>
            <person name="Gay G."/>
            <person name="Dore J."/>
            <person name="Kohler A."/>
            <person name="Nagy L.G."/>
            <person name="Floudas D."/>
            <person name="Copeland A."/>
            <person name="Barry K.W."/>
            <person name="Cichocki N."/>
            <person name="Veneault-Fourrey C."/>
            <person name="LaButti K."/>
            <person name="Lindquist E.A."/>
            <person name="Lipzen A."/>
            <person name="Lundell T."/>
            <person name="Morin E."/>
            <person name="Murat C."/>
            <person name="Sun H."/>
            <person name="Tunlid A."/>
            <person name="Henrissat B."/>
            <person name="Grigoriev I.V."/>
            <person name="Hibbett D.S."/>
            <person name="Martin F."/>
            <person name="Nordberg H.P."/>
            <person name="Cantor M.N."/>
            <person name="Hua S.X."/>
        </authorList>
    </citation>
    <scope>NUCLEOTIDE SEQUENCE [LARGE SCALE GENOMIC DNA]</scope>
    <source>
        <strain evidence="4">h7</strain>
    </source>
</reference>
<evidence type="ECO:0008006" key="5">
    <source>
        <dbReference type="Google" id="ProtNLM"/>
    </source>
</evidence>
<keyword evidence="4" id="KW-1185">Reference proteome</keyword>
<keyword evidence="2" id="KW-1133">Transmembrane helix</keyword>
<dbReference type="PANTHER" id="PTHR28077">
    <property type="entry name" value="INOSITOL PHOSPHORYLCERAMIDE SYNTHASE REGULATORY SUBUNIT KEI1"/>
    <property type="match status" value="1"/>
</dbReference>
<dbReference type="Proteomes" id="UP000053424">
    <property type="component" value="Unassembled WGS sequence"/>
</dbReference>
<accession>A0A0C3CKA3</accession>
<dbReference type="HOGENOM" id="CLU_063116_0_0_1"/>
<name>A0A0C3CKA3_HEBCY</name>
<dbReference type="STRING" id="686832.A0A0C3CKA3"/>
<keyword evidence="2" id="KW-0472">Membrane</keyword>
<dbReference type="Pfam" id="PF08552">
    <property type="entry name" value="Kei1"/>
    <property type="match status" value="1"/>
</dbReference>
<dbReference type="EMBL" id="KN831773">
    <property type="protein sequence ID" value="KIM44549.1"/>
    <property type="molecule type" value="Genomic_DNA"/>
</dbReference>
<gene>
    <name evidence="3" type="ORF">M413DRAFT_17593</name>
</gene>
<protein>
    <recommendedName>
        <fullName evidence="5">DUF1753-domain-containing protein</fullName>
    </recommendedName>
</protein>
<feature type="transmembrane region" description="Helical" evidence="2">
    <location>
        <begin position="53"/>
        <end position="73"/>
    </location>
</feature>
<reference evidence="4" key="2">
    <citation type="submission" date="2015-01" db="EMBL/GenBank/DDBJ databases">
        <title>Evolutionary Origins and Diversification of the Mycorrhizal Mutualists.</title>
        <authorList>
            <consortium name="DOE Joint Genome Institute"/>
            <consortium name="Mycorrhizal Genomics Consortium"/>
            <person name="Kohler A."/>
            <person name="Kuo A."/>
            <person name="Nagy L.G."/>
            <person name="Floudas D."/>
            <person name="Copeland A."/>
            <person name="Barry K.W."/>
            <person name="Cichocki N."/>
            <person name="Veneault-Fourrey C."/>
            <person name="LaButti K."/>
            <person name="Lindquist E.A."/>
            <person name="Lipzen A."/>
            <person name="Lundell T."/>
            <person name="Morin E."/>
            <person name="Murat C."/>
            <person name="Riley R."/>
            <person name="Ohm R."/>
            <person name="Sun H."/>
            <person name="Tunlid A."/>
            <person name="Henrissat B."/>
            <person name="Grigoriev I.V."/>
            <person name="Hibbett D.S."/>
            <person name="Martin F."/>
        </authorList>
    </citation>
    <scope>NUCLEOTIDE SEQUENCE [LARGE SCALE GENOMIC DNA]</scope>
    <source>
        <strain evidence="4">h7</strain>
    </source>
</reference>
<feature type="region of interest" description="Disordered" evidence="1">
    <location>
        <begin position="291"/>
        <end position="337"/>
    </location>
</feature>
<dbReference type="GO" id="GO:0000139">
    <property type="term" value="C:Golgi membrane"/>
    <property type="evidence" value="ECO:0007669"/>
    <property type="project" value="TreeGrafter"/>
</dbReference>
<dbReference type="OrthoDB" id="3338076at2759"/>
<feature type="compositionally biased region" description="Polar residues" evidence="1">
    <location>
        <begin position="294"/>
        <end position="314"/>
    </location>
</feature>
<dbReference type="PANTHER" id="PTHR28077:SF1">
    <property type="entry name" value="INOSITOL PHOSPHORYLCERAMIDE SYNTHASE REGULATORY SUBUNIT KEI1"/>
    <property type="match status" value="1"/>
</dbReference>
<feature type="transmembrane region" description="Helical" evidence="2">
    <location>
        <begin position="159"/>
        <end position="182"/>
    </location>
</feature>